<dbReference type="InParanoid" id="A0A5R8Q8K2"/>
<comment type="caution">
    <text evidence="1">The sequence shown here is derived from an EMBL/GenBank/DDBJ whole genome shotgun (WGS) entry which is preliminary data.</text>
</comment>
<dbReference type="Proteomes" id="UP000306912">
    <property type="component" value="Unassembled WGS sequence"/>
</dbReference>
<evidence type="ECO:0000313" key="1">
    <source>
        <dbReference type="EMBL" id="TLG72044.1"/>
    </source>
</evidence>
<organism evidence="1 2">
    <name type="scientific">Culicoidibacter larvae</name>
    <dbReference type="NCBI Taxonomy" id="2579976"/>
    <lineage>
        <taxon>Bacteria</taxon>
        <taxon>Bacillati</taxon>
        <taxon>Bacillota</taxon>
        <taxon>Culicoidibacteria</taxon>
        <taxon>Culicoidibacterales</taxon>
        <taxon>Culicoidibacteraceae</taxon>
        <taxon>Culicoidibacter</taxon>
    </lineage>
</organism>
<protein>
    <submittedName>
        <fullName evidence="1">Uncharacterized protein</fullName>
    </submittedName>
</protein>
<dbReference type="AlphaFoldDB" id="A0A5R8Q8K2"/>
<dbReference type="EMBL" id="VBWP01000009">
    <property type="protein sequence ID" value="TLG72044.1"/>
    <property type="molecule type" value="Genomic_DNA"/>
</dbReference>
<evidence type="ECO:0000313" key="2">
    <source>
        <dbReference type="Proteomes" id="UP000306912"/>
    </source>
</evidence>
<sequence length="244" mass="27951">MRKRNWVKINGVDLNRFALGVQFYISDILVGTSEKKNIGVEVPFRDGTIWQENIFDNKNHFRDIPLSFTVAVVTKNHSRSETYDIGQLLIDNIVVPASMMRVEVSDREGDIFTAKHTSTEVTKAEGSEGLVYYKFNFLALPFVKVQIGGYGYCDLFDEATDWCESDYYYKTNTSMIYELNFHNEVTELVINVDKDCTVSINGKNVALIVGNNTIIANQLQMKNTLKYNLANVNVFVEYEQIKYI</sequence>
<accession>A0A5R8Q8K2</accession>
<gene>
    <name evidence="1" type="ORF">FEZ08_09430</name>
</gene>
<keyword evidence="2" id="KW-1185">Reference proteome</keyword>
<dbReference type="RefSeq" id="WP_138191729.1">
    <property type="nucleotide sequence ID" value="NZ_VBWP01000009.1"/>
</dbReference>
<reference evidence="1 2" key="1">
    <citation type="submission" date="2019-05" db="EMBL/GenBank/DDBJ databases">
        <title>Culicoidintestinum kansasii gen. nov., sp. nov. from the gastrointestinal tract of the biting midge, Culicoides sonorensis.</title>
        <authorList>
            <person name="Neupane S."/>
            <person name="Ghosh A."/>
            <person name="Gunther S."/>
            <person name="Martin K."/>
            <person name="Zurek L."/>
        </authorList>
    </citation>
    <scope>NUCLEOTIDE SEQUENCE [LARGE SCALE GENOMIC DNA]</scope>
    <source>
        <strain evidence="1 2">CS-1</strain>
    </source>
</reference>
<name>A0A5R8Q8K2_9FIRM</name>
<proteinExistence type="predicted"/>